<dbReference type="GeneID" id="63802875"/>
<dbReference type="OrthoDB" id="5547078at2759"/>
<proteinExistence type="predicted"/>
<gene>
    <name evidence="2" type="ORF">DL89DRAFT_264390</name>
</gene>
<evidence type="ECO:0000313" key="2">
    <source>
        <dbReference type="EMBL" id="ORX74545.1"/>
    </source>
</evidence>
<name>A0A1Y1WMD2_9FUNG</name>
<dbReference type="EMBL" id="MCFD01000001">
    <property type="protein sequence ID" value="ORX74545.1"/>
    <property type="molecule type" value="Genomic_DNA"/>
</dbReference>
<dbReference type="AlphaFoldDB" id="A0A1Y1WMD2"/>
<reference evidence="2 3" key="1">
    <citation type="submission" date="2016-07" db="EMBL/GenBank/DDBJ databases">
        <title>Pervasive Adenine N6-methylation of Active Genes in Fungi.</title>
        <authorList>
            <consortium name="DOE Joint Genome Institute"/>
            <person name="Mondo S.J."/>
            <person name="Dannebaum R.O."/>
            <person name="Kuo R.C."/>
            <person name="Labutti K."/>
            <person name="Haridas S."/>
            <person name="Kuo A."/>
            <person name="Salamov A."/>
            <person name="Ahrendt S.R."/>
            <person name="Lipzen A."/>
            <person name="Sullivan W."/>
            <person name="Andreopoulos W.B."/>
            <person name="Clum A."/>
            <person name="Lindquist E."/>
            <person name="Daum C."/>
            <person name="Ramamoorthy G.K."/>
            <person name="Gryganskyi A."/>
            <person name="Culley D."/>
            <person name="Magnuson J.K."/>
            <person name="James T.Y."/>
            <person name="O'Malley M.A."/>
            <person name="Stajich J.E."/>
            <person name="Spatafora J.W."/>
            <person name="Visel A."/>
            <person name="Grigoriev I.V."/>
        </authorList>
    </citation>
    <scope>NUCLEOTIDE SEQUENCE [LARGE SCALE GENOMIC DNA]</scope>
    <source>
        <strain evidence="2 3">ATCC 12442</strain>
    </source>
</reference>
<keyword evidence="3" id="KW-1185">Reference proteome</keyword>
<feature type="coiled-coil region" evidence="1">
    <location>
        <begin position="7"/>
        <end position="34"/>
    </location>
</feature>
<protein>
    <submittedName>
        <fullName evidence="2">Uncharacterized protein</fullName>
    </submittedName>
</protein>
<dbReference type="Proteomes" id="UP000193922">
    <property type="component" value="Unassembled WGS sequence"/>
</dbReference>
<comment type="caution">
    <text evidence="2">The sequence shown here is derived from an EMBL/GenBank/DDBJ whole genome shotgun (WGS) entry which is preliminary data.</text>
</comment>
<organism evidence="2 3">
    <name type="scientific">Linderina pennispora</name>
    <dbReference type="NCBI Taxonomy" id="61395"/>
    <lineage>
        <taxon>Eukaryota</taxon>
        <taxon>Fungi</taxon>
        <taxon>Fungi incertae sedis</taxon>
        <taxon>Zoopagomycota</taxon>
        <taxon>Kickxellomycotina</taxon>
        <taxon>Kickxellomycetes</taxon>
        <taxon>Kickxellales</taxon>
        <taxon>Kickxellaceae</taxon>
        <taxon>Linderina</taxon>
    </lineage>
</organism>
<evidence type="ECO:0000313" key="3">
    <source>
        <dbReference type="Proteomes" id="UP000193922"/>
    </source>
</evidence>
<keyword evidence="1" id="KW-0175">Coiled coil</keyword>
<accession>A0A1Y1WMD2</accession>
<evidence type="ECO:0000256" key="1">
    <source>
        <dbReference type="SAM" id="Coils"/>
    </source>
</evidence>
<dbReference type="RefSeq" id="XP_040747756.1">
    <property type="nucleotide sequence ID" value="XM_040886227.1"/>
</dbReference>
<sequence>MDDDARFADISLQLRKLTARVNRLEHNNIRLSRKLYARTAALVSVLQQSASALGADESLTDSDSDDALITHPHPHPTTPFISHVMQQQQTSSLTSMLPSTPVDEYSLSPELGPTTTFKLQTTDHLQTSPELSATESRALNQPMPKLVPSQQYQGNKPLPSHCQTRTKAANWAPSTCSAAMWPHIMPRAQAAVPPRTLVQRTALSMPKIGGSAKKSHAIVQSTRLLVQILTQLQTGGPRDLGRVQSPRTQVILIDRSDLVVVALAEGAVGAVKIEDTRHAMAAAAVVPYKESGGWVAHAGPAGAVRVNLGNPAPTAVVVSQEGLVAMKVPTGMATQVERGKRRSSTIVAGESACTLPNMTPTLRLALRRHPTQRLLHGNSVPTCLPYPPHPTKTVLLRKIVILAYCRLATDLRSTRPWPLGMANDEEEDDDDDNIMMALMSPEKRQMKAMVNIQDGAGIPLTYSRLVPVWSVCAWVPLNDLSSLFQRVYKASLHIKSAVQEFGELTATQVEIGNHPTTLLLHKKIKQLYFYLATTVLWPVEYNSSTTIFRLWTSILKDFPQRIRPNGVFQDMWTSTIDWLVLLADKWLVGKVQAWDATLDLVEGLDVADIRGLLEILPILLSRQLGRAKKLDLDDMLNGFFNR</sequence>